<feature type="region of interest" description="Disordered" evidence="1">
    <location>
        <begin position="89"/>
        <end position="133"/>
    </location>
</feature>
<reference evidence="2" key="2">
    <citation type="submission" date="2021-02" db="EMBL/GenBank/DDBJ databases">
        <authorList>
            <person name="Kimball J.A."/>
            <person name="Haas M.W."/>
            <person name="Macchietto M."/>
            <person name="Kono T."/>
            <person name="Duquette J."/>
            <person name="Shao M."/>
        </authorList>
    </citation>
    <scope>NUCLEOTIDE SEQUENCE</scope>
    <source>
        <tissue evidence="2">Fresh leaf tissue</tissue>
    </source>
</reference>
<feature type="compositionally biased region" description="Polar residues" evidence="1">
    <location>
        <begin position="124"/>
        <end position="133"/>
    </location>
</feature>
<comment type="caution">
    <text evidence="2">The sequence shown here is derived from an EMBL/GenBank/DDBJ whole genome shotgun (WGS) entry which is preliminary data.</text>
</comment>
<evidence type="ECO:0000313" key="3">
    <source>
        <dbReference type="Proteomes" id="UP000729402"/>
    </source>
</evidence>
<dbReference type="AlphaFoldDB" id="A0A8J5WIG6"/>
<dbReference type="EMBL" id="JAAALK010000081">
    <property type="protein sequence ID" value="KAG8088839.1"/>
    <property type="molecule type" value="Genomic_DNA"/>
</dbReference>
<reference evidence="2" key="1">
    <citation type="journal article" date="2021" name="bioRxiv">
        <title>Whole Genome Assembly and Annotation of Northern Wild Rice, Zizania palustris L., Supports a Whole Genome Duplication in the Zizania Genus.</title>
        <authorList>
            <person name="Haas M."/>
            <person name="Kono T."/>
            <person name="Macchietto M."/>
            <person name="Millas R."/>
            <person name="McGilp L."/>
            <person name="Shao M."/>
            <person name="Duquette J."/>
            <person name="Hirsch C.N."/>
            <person name="Kimball J."/>
        </authorList>
    </citation>
    <scope>NUCLEOTIDE SEQUENCE</scope>
    <source>
        <tissue evidence="2">Fresh leaf tissue</tissue>
    </source>
</reference>
<sequence length="133" mass="14867">MTRSSKYKATKEEMRNFLMIRFEGGLKLHEDLAVNPIVESELHRCGNNEAVRGIAWPVIDAILQGTWFDIVDLIIEEISQARNIEQDMTTHPSYFPKVPAHRHAPPSPPQAVQEEEQVNAVDAGSSSGPAYKA</sequence>
<name>A0A8J5WIG6_ZIZPA</name>
<evidence type="ECO:0000313" key="2">
    <source>
        <dbReference type="EMBL" id="KAG8088839.1"/>
    </source>
</evidence>
<accession>A0A8J5WIG6</accession>
<proteinExistence type="predicted"/>
<gene>
    <name evidence="2" type="ORF">GUJ93_ZPchr0011g27995</name>
</gene>
<keyword evidence="3" id="KW-1185">Reference proteome</keyword>
<organism evidence="2 3">
    <name type="scientific">Zizania palustris</name>
    <name type="common">Northern wild rice</name>
    <dbReference type="NCBI Taxonomy" id="103762"/>
    <lineage>
        <taxon>Eukaryota</taxon>
        <taxon>Viridiplantae</taxon>
        <taxon>Streptophyta</taxon>
        <taxon>Embryophyta</taxon>
        <taxon>Tracheophyta</taxon>
        <taxon>Spermatophyta</taxon>
        <taxon>Magnoliopsida</taxon>
        <taxon>Liliopsida</taxon>
        <taxon>Poales</taxon>
        <taxon>Poaceae</taxon>
        <taxon>BOP clade</taxon>
        <taxon>Oryzoideae</taxon>
        <taxon>Oryzeae</taxon>
        <taxon>Zizaniinae</taxon>
        <taxon>Zizania</taxon>
    </lineage>
</organism>
<evidence type="ECO:0000256" key="1">
    <source>
        <dbReference type="SAM" id="MobiDB-lite"/>
    </source>
</evidence>
<dbReference type="OrthoDB" id="644317at2759"/>
<dbReference type="Proteomes" id="UP000729402">
    <property type="component" value="Unassembled WGS sequence"/>
</dbReference>
<protein>
    <submittedName>
        <fullName evidence="2">Uncharacterized protein</fullName>
    </submittedName>
</protein>